<proteinExistence type="predicted"/>
<evidence type="ECO:0000313" key="2">
    <source>
        <dbReference type="Proteomes" id="UP001060112"/>
    </source>
</evidence>
<dbReference type="EMBL" id="CP101620">
    <property type="protein sequence ID" value="UTY39590.1"/>
    <property type="molecule type" value="Genomic_DNA"/>
</dbReference>
<reference evidence="1" key="1">
    <citation type="submission" date="2022-07" db="EMBL/GenBank/DDBJ databases">
        <title>Faecal culturing of patients with breast cancer.</title>
        <authorList>
            <person name="Teng N.M.Y."/>
            <person name="Kiu R."/>
            <person name="Evans R."/>
            <person name="Baker D.J."/>
            <person name="Zenner C."/>
            <person name="Robinson S.D."/>
            <person name="Hall L.J."/>
        </authorList>
    </citation>
    <scope>NUCLEOTIDE SEQUENCE</scope>
    <source>
        <strain evidence="1">LH1062</strain>
    </source>
</reference>
<keyword evidence="2" id="KW-1185">Reference proteome</keyword>
<accession>A0ABY5I3E3</accession>
<name>A0ABY5I3E3_9FIRM</name>
<dbReference type="PROSITE" id="PS51257">
    <property type="entry name" value="PROKAR_LIPOPROTEIN"/>
    <property type="match status" value="1"/>
</dbReference>
<organism evidence="1 2">
    <name type="scientific">Allocoprobacillus halotolerans</name>
    <dbReference type="NCBI Taxonomy" id="2944914"/>
    <lineage>
        <taxon>Bacteria</taxon>
        <taxon>Bacillati</taxon>
        <taxon>Bacillota</taxon>
        <taxon>Erysipelotrichia</taxon>
        <taxon>Erysipelotrichales</taxon>
        <taxon>Erysipelotrichaceae</taxon>
        <taxon>Allocoprobacillus</taxon>
    </lineage>
</organism>
<sequence length="177" mass="20691">MKIIKVFILVIGLIVITGCTQENNKSENETQNNVSDNKVTEVKTARKNVFMEEEYVDDVEVFSTYYDGNEPFFESVIPLTNEAVRNTINNQDYLQEYLIDFRIANDKGEDYFEVKSMKWNVGDGNPYVYFKDKVMNEELNEIKTKVKNQQIVSYTRIYTNDSDVKTFVSYSNEDTDK</sequence>
<protein>
    <submittedName>
        <fullName evidence="1">Uncharacterized protein</fullName>
    </submittedName>
</protein>
<dbReference type="Proteomes" id="UP001060112">
    <property type="component" value="Chromosome"/>
</dbReference>
<gene>
    <name evidence="1" type="ORF">NMU03_01795</name>
</gene>
<dbReference type="RefSeq" id="WP_290140786.1">
    <property type="nucleotide sequence ID" value="NZ_CP101620.1"/>
</dbReference>
<evidence type="ECO:0000313" key="1">
    <source>
        <dbReference type="EMBL" id="UTY39590.1"/>
    </source>
</evidence>